<feature type="compositionally biased region" description="Polar residues" evidence="9">
    <location>
        <begin position="1402"/>
        <end position="1416"/>
    </location>
</feature>
<feature type="compositionally biased region" description="Polar residues" evidence="9">
    <location>
        <begin position="1382"/>
        <end position="1395"/>
    </location>
</feature>
<evidence type="ECO:0000256" key="6">
    <source>
        <dbReference type="ARBA" id="ARBA00023212"/>
    </source>
</evidence>
<feature type="coiled-coil region" evidence="8">
    <location>
        <begin position="1578"/>
        <end position="1646"/>
    </location>
</feature>
<keyword evidence="6" id="KW-0206">Cytoskeleton</keyword>
<keyword evidence="7" id="KW-0966">Cell projection</keyword>
<protein>
    <submittedName>
        <fullName evidence="11">Centrosomal protein cep290</fullName>
    </submittedName>
</protein>
<feature type="compositionally biased region" description="Low complexity" evidence="9">
    <location>
        <begin position="1881"/>
        <end position="1891"/>
    </location>
</feature>
<feature type="coiled-coil region" evidence="8">
    <location>
        <begin position="1673"/>
        <end position="1833"/>
    </location>
</feature>
<accession>A0ABM3UPG9</accession>
<keyword evidence="5 8" id="KW-0175">Coiled coil</keyword>
<feature type="region of interest" description="Disordered" evidence="9">
    <location>
        <begin position="122"/>
        <end position="142"/>
    </location>
</feature>
<keyword evidence="10" id="KW-1185">Reference proteome</keyword>
<evidence type="ECO:0000256" key="5">
    <source>
        <dbReference type="ARBA" id="ARBA00023054"/>
    </source>
</evidence>
<feature type="coiled-coil region" evidence="8">
    <location>
        <begin position="1917"/>
        <end position="2012"/>
    </location>
</feature>
<feature type="compositionally biased region" description="Basic and acidic residues" evidence="9">
    <location>
        <begin position="130"/>
        <end position="142"/>
    </location>
</feature>
<dbReference type="RefSeq" id="XP_058975429.1">
    <property type="nucleotide sequence ID" value="XM_059119446.1"/>
</dbReference>
<feature type="compositionally biased region" description="Basic and acidic residues" evidence="9">
    <location>
        <begin position="719"/>
        <end position="728"/>
    </location>
</feature>
<feature type="region of interest" description="Disordered" evidence="9">
    <location>
        <begin position="689"/>
        <end position="760"/>
    </location>
</feature>
<feature type="region of interest" description="Disordered" evidence="9">
    <location>
        <begin position="1853"/>
        <end position="1891"/>
    </location>
</feature>
<evidence type="ECO:0000313" key="11">
    <source>
        <dbReference type="RefSeq" id="XP_058975429.1"/>
    </source>
</evidence>
<dbReference type="PANTHER" id="PTHR18879:SF20">
    <property type="entry name" value="CENTROSOMAL PROTEIN OF 290 KDA"/>
    <property type="match status" value="1"/>
</dbReference>
<evidence type="ECO:0000256" key="7">
    <source>
        <dbReference type="ARBA" id="ARBA00023273"/>
    </source>
</evidence>
<feature type="region of interest" description="Disordered" evidence="9">
    <location>
        <begin position="547"/>
        <end position="574"/>
    </location>
</feature>
<feature type="compositionally biased region" description="Polar residues" evidence="9">
    <location>
        <begin position="730"/>
        <end position="760"/>
    </location>
</feature>
<sequence>MELPEVVSVKKFKELSSQQKDEVYETILNLSRVVEELPKKSLRKTLDLTLAILQYKGQQVRELEAELDEKDRGSLESHNDRLVDENEKLKRMISDLEDERLEYKRKIKKLTEEMFSMQKRLQEAAANAEGSDKDSSDPLSELDKQETLLRNINTKNKHIKRLLREIESLQNQNIEQSKTILTLEKDFQHSKESIMKLKADITLLQSENSAHKENIEELNIEIKKLEGQVTYLEDERDKSEAEVKEFIDKLEKKAMAWKKIIDEKDKQLRKLKERSERSEDLESAKSSSEDHKESVNSNEQEEKSRLLHSLECRDKLIEQLELKIKTMAEEMIASTKLMNKITAEREHERNPNNPRSCCRTIEMALKTSNDKVRELTEMLERAEEECCLKAKQALEACNALRAYQKGEDGLLNALRKCSSLENKLQSRDKQIRALVMELNSLHEIAQENSLLRKRLNIPEDVVITTKNLTAKERNKEKMIEKLTLKLRASEEMRLQLKMEKCDLRKELLELQRQLNISPEARTLSENPTLTTTEPKILEKPEEVSNIGLPKFPKVTPKRKNSSTSREIGEVEDSSNSAEASLMVTVCSQCNGNMRIELQDQNTRETDVKYQEALEENEILRQGMLEILEKLREYDDCSDNITISEVLLERLIRALRIENSPLNSPKHLRDEVRLLREREKALEERLIQHIQQQNQVEEGGKEEISPDENPIPEDLNSMESLREEGEIKPLQESSSINLPQYLDSSTRPTTPNKSINIPNIQTPREPLCTEAQRDRELQLEEMKIYKKYYEELQLHMNASDVELMQSCGQLTEKIVHLEKDLSRETKSFAYMRQDFDTTLENLKNLELQVIEKEANYKLEISSSKAAIEKLEQDLVYYKANYIYTHDDYNELQKSLQQSQLLLAQLTKEVLSGRYGNDLKIPDMCMDYGIIQDDLQLSFVTQQEFEDQQQKLKEFEAQRLEWQRKNSQLESLLEIAQDQIGSQQKLLNDITDNHISLRHLVADLQSSTEDKLLMAKIQRDLEAAKTEISNLKYERDALKLQADSLQQDLISRDNFNRELEKNFQTERQNSNIKIKFLQKSLNCLREKYAKFTPLVFLTNFVFAYHKFLQRNSPRNSPHKAKDNKEDIQKTIEVVMGELFREKIEQMEGNQQLIKLVKSETQCRLYEDQIKQLEKKCVDLERDLNEMKIKMATESEHWHTIQALFGKDTANEEEKETEKANGNPVEEKVSTMEIGCNTEPAITSPPVPAERKLSANNKSRKTSIEMVDKNLSPIQTPTKKGRSEMGTQTENTEKNVEPKLSESPVKEVEEKSKSPEKEANADAHAKEVITTCEVEIQTCTMPTVSKIVQTLEIEEEQKEIKETSNGTQLEDALKKLKNTEESLSNAQKQVTDLEQQLKSLKESQESQTSTATAEQGMPSLQSDVIEKTILSFHTLLSEKDKSIGKYQDILQTEREQAHLNLSKLNSEIDGLKNTITNLNFNIKTKDIEILELKTQLESQTVRRNSNEKLDLARNAAGPEENADNSLHEMTDEKIEELFEENLSPAGQTSPIKLPSLQQSSVQEKHELEGVKDIPENYSKQLRELKEKASYWESTLKVKEEEIAILREKIRLLDERDKATSNSNPEIDQLRSLLEEKDRHINELMDTLNNFHDDQQRYINESSNYSADQIAKLASDLTRTEATNKIYQTQVEAMRKQLANLAQREKQARELNQSLRQQLIKRPVVSIKTELNARVKNENLQKRLQQLEIDLEEARAEIQRQRVIIESKRARSANEVGLWEKQKRWQQSAEKFKAKLEETEVMLEKTRSLLQSARTTINRLEKDKQILEAKLGRFAQQNVQNSMKCCRTPSCPNLHHHGSPGHTNGGGGGAKYTPSESPETYTGASSECSSPGRCSSIQQPTCGKSHFAASAAVQDAHDEIIQALKTRIEMQQRKILALELEGKGSNALTTEMEKVQEKLSAIEAQNIRLEAKNLQLQLDNDLLRQGDGTERLQKRIKHLEDYIIALKEERASSEARRELCKCSGLKVNIQSGQSAEHTIISLRNIVEKLKAENKYLKDGRRSCESRASIDTPAADSSRLQQMYSESMDKIAALQMELKQQHNKCPHCENKNKSSDNPSSSTLMMSSLSLQDELRYVKEQLIKKTQLLQKAKVLLTRAAAKEKVLKEQLAMWKRKCSELQNVPVIDEISE</sequence>
<gene>
    <name evidence="11" type="primary">LOC101890802</name>
</gene>
<feature type="region of interest" description="Disordered" evidence="9">
    <location>
        <begin position="1382"/>
        <end position="1416"/>
    </location>
</feature>
<keyword evidence="4" id="KW-0970">Cilium biogenesis/degradation</keyword>
<evidence type="ECO:0000313" key="10">
    <source>
        <dbReference type="Proteomes" id="UP001652621"/>
    </source>
</evidence>
<keyword evidence="3" id="KW-0963">Cytoplasm</keyword>
<evidence type="ECO:0000256" key="2">
    <source>
        <dbReference type="ARBA" id="ARBA00004300"/>
    </source>
</evidence>
<dbReference type="Gene3D" id="1.20.5.340">
    <property type="match status" value="1"/>
</dbReference>
<feature type="coiled-coil region" evidence="8">
    <location>
        <begin position="834"/>
        <end position="907"/>
    </location>
</feature>
<feature type="coiled-coil region" evidence="8">
    <location>
        <begin position="943"/>
        <end position="977"/>
    </location>
</feature>
<evidence type="ECO:0000256" key="3">
    <source>
        <dbReference type="ARBA" id="ARBA00022490"/>
    </source>
</evidence>
<evidence type="ECO:0000256" key="4">
    <source>
        <dbReference type="ARBA" id="ARBA00022794"/>
    </source>
</evidence>
<feature type="compositionally biased region" description="Basic and acidic residues" evidence="9">
    <location>
        <begin position="1206"/>
        <end position="1227"/>
    </location>
</feature>
<feature type="region of interest" description="Disordered" evidence="9">
    <location>
        <begin position="269"/>
        <end position="305"/>
    </location>
</feature>
<dbReference type="PANTHER" id="PTHR18879">
    <property type="entry name" value="CENTROSOMAL PROTEIN OF 290 KDA"/>
    <property type="match status" value="1"/>
</dbReference>
<feature type="compositionally biased region" description="Basic and acidic residues" evidence="9">
    <location>
        <begin position="1288"/>
        <end position="1321"/>
    </location>
</feature>
<evidence type="ECO:0000256" key="9">
    <source>
        <dbReference type="SAM" id="MobiDB-lite"/>
    </source>
</evidence>
<evidence type="ECO:0000256" key="8">
    <source>
        <dbReference type="SAM" id="Coils"/>
    </source>
</evidence>
<organism evidence="10 11">
    <name type="scientific">Musca domestica</name>
    <name type="common">House fly</name>
    <dbReference type="NCBI Taxonomy" id="7370"/>
    <lineage>
        <taxon>Eukaryota</taxon>
        <taxon>Metazoa</taxon>
        <taxon>Ecdysozoa</taxon>
        <taxon>Arthropoda</taxon>
        <taxon>Hexapoda</taxon>
        <taxon>Insecta</taxon>
        <taxon>Pterygota</taxon>
        <taxon>Neoptera</taxon>
        <taxon>Endopterygota</taxon>
        <taxon>Diptera</taxon>
        <taxon>Brachycera</taxon>
        <taxon>Muscomorpha</taxon>
        <taxon>Muscoidea</taxon>
        <taxon>Muscidae</taxon>
        <taxon>Musca</taxon>
    </lineage>
</organism>
<name>A0ABM3UPG9_MUSDO</name>
<feature type="coiled-coil region" evidence="8">
    <location>
        <begin position="1451"/>
        <end position="1478"/>
    </location>
</feature>
<reference evidence="11" key="1">
    <citation type="submission" date="2025-08" db="UniProtKB">
        <authorList>
            <consortium name="RefSeq"/>
        </authorList>
    </citation>
    <scope>IDENTIFICATION</scope>
    <source>
        <strain evidence="11">Aabys</strain>
        <tissue evidence="11">Whole body</tissue>
    </source>
</reference>
<feature type="coiled-coil region" evidence="8">
    <location>
        <begin position="1153"/>
        <end position="1187"/>
    </location>
</feature>
<dbReference type="Proteomes" id="UP001652621">
    <property type="component" value="Unplaced"/>
</dbReference>
<dbReference type="GeneID" id="101890802"/>
<comment type="subcellular location">
    <subcellularLocation>
        <location evidence="1">Cytoplasm</location>
        <location evidence="1">Cytoskeleton</location>
        <location evidence="1">Cilium basal body</location>
    </subcellularLocation>
    <subcellularLocation>
        <location evidence="2">Cytoplasm</location>
        <location evidence="2">Cytoskeleton</location>
        <location evidence="2">Microtubule organizing center</location>
        <location evidence="2">Centrosome</location>
    </subcellularLocation>
</comment>
<feature type="coiled-coil region" evidence="8">
    <location>
        <begin position="1012"/>
        <end position="1085"/>
    </location>
</feature>
<feature type="region of interest" description="Disordered" evidence="9">
    <location>
        <begin position="2097"/>
        <end position="2118"/>
    </location>
</feature>
<proteinExistence type="predicted"/>
<feature type="region of interest" description="Disordered" evidence="9">
    <location>
        <begin position="1206"/>
        <end position="1321"/>
    </location>
</feature>
<dbReference type="InterPro" id="IPR026201">
    <property type="entry name" value="Cep290"/>
</dbReference>
<feature type="compositionally biased region" description="Polar residues" evidence="9">
    <location>
        <begin position="1870"/>
        <end position="1880"/>
    </location>
</feature>
<evidence type="ECO:0000256" key="1">
    <source>
        <dbReference type="ARBA" id="ARBA00004120"/>
    </source>
</evidence>